<dbReference type="PANTHER" id="PTHR10625:SF19">
    <property type="entry name" value="HISTONE DEACETYLASE 12"/>
    <property type="match status" value="1"/>
</dbReference>
<dbReference type="InterPro" id="IPR044150">
    <property type="entry name" value="HDAC_classIV"/>
</dbReference>
<dbReference type="PRINTS" id="PR01270">
    <property type="entry name" value="HDASUPER"/>
</dbReference>
<feature type="domain" description="Histone deacetylase" evidence="3">
    <location>
        <begin position="85"/>
        <end position="347"/>
    </location>
</feature>
<dbReference type="InterPro" id="IPR000286">
    <property type="entry name" value="HDACs"/>
</dbReference>
<dbReference type="InterPro" id="IPR037138">
    <property type="entry name" value="His_deacetylse_dom_sf"/>
</dbReference>
<name>A0AAV7XXR2_9NEOP</name>
<evidence type="ECO:0000256" key="1">
    <source>
        <dbReference type="ARBA" id="ARBA00022801"/>
    </source>
</evidence>
<evidence type="ECO:0000259" key="3">
    <source>
        <dbReference type="Pfam" id="PF00850"/>
    </source>
</evidence>
<accession>A0AAV7XXR2</accession>
<protein>
    <recommendedName>
        <fullName evidence="3">Histone deacetylase domain-containing protein</fullName>
    </recommendedName>
</protein>
<dbReference type="GO" id="GO:0040029">
    <property type="term" value="P:epigenetic regulation of gene expression"/>
    <property type="evidence" value="ECO:0007669"/>
    <property type="project" value="TreeGrafter"/>
</dbReference>
<dbReference type="GO" id="GO:0141221">
    <property type="term" value="F:histone deacetylase activity, hydrolytic mechanism"/>
    <property type="evidence" value="ECO:0007669"/>
    <property type="project" value="UniProtKB-EC"/>
</dbReference>
<dbReference type="Pfam" id="PF00850">
    <property type="entry name" value="Hist_deacetyl"/>
    <property type="match status" value="1"/>
</dbReference>
<dbReference type="EMBL" id="JAPTSV010000004">
    <property type="protein sequence ID" value="KAJ1528442.1"/>
    <property type="molecule type" value="Genomic_DNA"/>
</dbReference>
<comment type="caution">
    <text evidence="4">The sequence shown here is derived from an EMBL/GenBank/DDBJ whole genome shotgun (WGS) entry which is preliminary data.</text>
</comment>
<evidence type="ECO:0000313" key="4">
    <source>
        <dbReference type="EMBL" id="KAJ1528442.1"/>
    </source>
</evidence>
<keyword evidence="5" id="KW-1185">Reference proteome</keyword>
<dbReference type="AlphaFoldDB" id="A0AAV7XXR2"/>
<comment type="catalytic activity">
    <reaction evidence="2">
        <text>N(6)-acetyl-L-lysyl-[histone] + H2O = L-lysyl-[histone] + acetate</text>
        <dbReference type="Rhea" id="RHEA:58196"/>
        <dbReference type="Rhea" id="RHEA-COMP:9845"/>
        <dbReference type="Rhea" id="RHEA-COMP:11338"/>
        <dbReference type="ChEBI" id="CHEBI:15377"/>
        <dbReference type="ChEBI" id="CHEBI:29969"/>
        <dbReference type="ChEBI" id="CHEBI:30089"/>
        <dbReference type="ChEBI" id="CHEBI:61930"/>
        <dbReference type="EC" id="3.5.1.98"/>
    </reaction>
</comment>
<dbReference type="CDD" id="cd09993">
    <property type="entry name" value="HDAC_classIV"/>
    <property type="match status" value="1"/>
</dbReference>
<dbReference type="InterPro" id="IPR023696">
    <property type="entry name" value="Ureohydrolase_dom_sf"/>
</dbReference>
<dbReference type="InterPro" id="IPR023801">
    <property type="entry name" value="His_deacetylse_dom"/>
</dbReference>
<evidence type="ECO:0000256" key="2">
    <source>
        <dbReference type="ARBA" id="ARBA00048287"/>
    </source>
</evidence>
<evidence type="ECO:0000313" key="5">
    <source>
        <dbReference type="Proteomes" id="UP001075354"/>
    </source>
</evidence>
<dbReference type="Proteomes" id="UP001075354">
    <property type="component" value="Chromosome 4"/>
</dbReference>
<dbReference type="SUPFAM" id="SSF52768">
    <property type="entry name" value="Arginase/deacetylase"/>
    <property type="match status" value="1"/>
</dbReference>
<sequence>MPVRLFRAEFVVVNIFVSIIEMIPTLRRRCVNVIFQVKTDKHWHTQKMLKHTVELSEKQEQQLRNLHGLPIIHHKGYVCTLPPGHRFPMEKFNKVHNILVSDGIIEQRKQVIEPNQISAKNAQCVHTAEYVDKFFNGKTTKEEQRVTGFEWTSGLASRVRYETGGTLLAAEIALERGLACSTAGGTHHAFPDRGAGFCLINDLAVTAQHLINSGKICKVLIVDLDVHQGDGTAFIFQNNDSVYTFSMQCQQNFPFRKQQSDLDVYLNKGDGDEEFMKLLQEHLPFVLKTFQPDLVLYDAGVDPHESDSLGYLDMTDLGLMKRDRYVLDTILKQGIPCATVIGGGYDKCLDELAKRHTIIHRAATYIFKSRRL</sequence>
<proteinExistence type="predicted"/>
<dbReference type="Gene3D" id="3.40.800.20">
    <property type="entry name" value="Histone deacetylase domain"/>
    <property type="match status" value="1"/>
</dbReference>
<keyword evidence="1" id="KW-0378">Hydrolase</keyword>
<gene>
    <name evidence="4" type="ORF">ONE63_006854</name>
</gene>
<dbReference type="PANTHER" id="PTHR10625">
    <property type="entry name" value="HISTONE DEACETYLASE HDAC1-RELATED"/>
    <property type="match status" value="1"/>
</dbReference>
<reference evidence="4" key="1">
    <citation type="submission" date="2022-12" db="EMBL/GenBank/DDBJ databases">
        <title>Chromosome-level genome assembly of the bean flower thrips Megalurothrips usitatus.</title>
        <authorList>
            <person name="Ma L."/>
            <person name="Liu Q."/>
            <person name="Li H."/>
            <person name="Cai W."/>
        </authorList>
    </citation>
    <scope>NUCLEOTIDE SEQUENCE</scope>
    <source>
        <strain evidence="4">Cailab_2022a</strain>
    </source>
</reference>
<organism evidence="4 5">
    <name type="scientific">Megalurothrips usitatus</name>
    <name type="common">bean blossom thrips</name>
    <dbReference type="NCBI Taxonomy" id="439358"/>
    <lineage>
        <taxon>Eukaryota</taxon>
        <taxon>Metazoa</taxon>
        <taxon>Ecdysozoa</taxon>
        <taxon>Arthropoda</taxon>
        <taxon>Hexapoda</taxon>
        <taxon>Insecta</taxon>
        <taxon>Pterygota</taxon>
        <taxon>Neoptera</taxon>
        <taxon>Paraneoptera</taxon>
        <taxon>Thysanoptera</taxon>
        <taxon>Terebrantia</taxon>
        <taxon>Thripoidea</taxon>
        <taxon>Thripidae</taxon>
        <taxon>Megalurothrips</taxon>
    </lineage>
</organism>